<dbReference type="CDD" id="cd01991">
    <property type="entry name" value="Asn_synthase_B_C"/>
    <property type="match status" value="1"/>
</dbReference>
<dbReference type="Proteomes" id="UP001042704">
    <property type="component" value="Chromosome"/>
</dbReference>
<sequence>MSSTGADGRVEFYLDGWVEMDGRRLSKEEVQAAFGADPLAPTLFGGEFFLRYGEWTARDRFGIRDGPSPAGTLTRYGEVVGEVDPAHPAGDLEAAILTAVELRATDDTAVALSGGVDSALVAALAQRPAVVVGLEDSHDRRLALALAAACGIECDAVTVTVPEVEEALREAVALLGTPNPVDASIAATEIFVARWARDRGYPWMLTGQGADELFGGYARYLKSPDLAAELERDRLDLPRQVARDRAVASSYGTAFSPPYLDLRVAAAARAIPAASLIEGGVRKRPLRTVAERHIPLEFAAAEKKAMQYGSGIWKTIQKLARRQGCRRVADYLQMLGEEER</sequence>
<evidence type="ECO:0000313" key="4">
    <source>
        <dbReference type="EMBL" id="QSZ68046.1"/>
    </source>
</evidence>
<dbReference type="InterPro" id="IPR001962">
    <property type="entry name" value="Asn_synthase"/>
</dbReference>
<accession>A0A8A3S961</accession>
<dbReference type="PANTHER" id="PTHR11772">
    <property type="entry name" value="ASPARAGINE SYNTHETASE"/>
    <property type="match status" value="1"/>
</dbReference>
<feature type="domain" description="Asparagine synthetase" evidence="3">
    <location>
        <begin position="252"/>
        <end position="324"/>
    </location>
</feature>
<dbReference type="GO" id="GO:0004066">
    <property type="term" value="F:asparagine synthase (glutamine-hydrolyzing) activity"/>
    <property type="evidence" value="ECO:0007669"/>
    <property type="project" value="InterPro"/>
</dbReference>
<dbReference type="AlphaFoldDB" id="A0A8A3S961"/>
<dbReference type="GO" id="GO:0005829">
    <property type="term" value="C:cytosol"/>
    <property type="evidence" value="ECO:0007669"/>
    <property type="project" value="TreeGrafter"/>
</dbReference>
<evidence type="ECO:0000256" key="2">
    <source>
        <dbReference type="ARBA" id="ARBA00022840"/>
    </source>
</evidence>
<evidence type="ECO:0000259" key="3">
    <source>
        <dbReference type="Pfam" id="PF00733"/>
    </source>
</evidence>
<dbReference type="GeneID" id="76424969"/>
<proteinExistence type="predicted"/>
<dbReference type="Gene3D" id="3.40.50.620">
    <property type="entry name" value="HUPs"/>
    <property type="match status" value="1"/>
</dbReference>
<dbReference type="KEGG" id="maqe:RJ40_11345"/>
<dbReference type="GO" id="GO:0005524">
    <property type="term" value="F:ATP binding"/>
    <property type="evidence" value="ECO:0007669"/>
    <property type="project" value="UniProtKB-KW"/>
</dbReference>
<dbReference type="RefSeq" id="WP_265580977.1">
    <property type="nucleotide sequence ID" value="NZ_CP036172.1"/>
</dbReference>
<keyword evidence="1" id="KW-0547">Nucleotide-binding</keyword>
<protein>
    <submittedName>
        <fullName evidence="4">Asparagine synthase</fullName>
    </submittedName>
</protein>
<gene>
    <name evidence="4" type="ORF">RJ40_11345</name>
</gene>
<keyword evidence="2" id="KW-0067">ATP-binding</keyword>
<dbReference type="Pfam" id="PF00733">
    <property type="entry name" value="Asn_synthase"/>
    <property type="match status" value="2"/>
</dbReference>
<dbReference type="GO" id="GO:0006529">
    <property type="term" value="P:asparagine biosynthetic process"/>
    <property type="evidence" value="ECO:0007669"/>
    <property type="project" value="InterPro"/>
</dbReference>
<dbReference type="EMBL" id="CP036172">
    <property type="protein sequence ID" value="QSZ68046.1"/>
    <property type="molecule type" value="Genomic_DNA"/>
</dbReference>
<reference evidence="4" key="2">
    <citation type="submission" date="2019-02" db="EMBL/GenBank/DDBJ databases">
        <authorList>
            <person name="Chen S.-C."/>
            <person name="Chien H.-H."/>
            <person name="Lai M.-C."/>
        </authorList>
    </citation>
    <scope>NUCLEOTIDE SEQUENCE</scope>
    <source>
        <strain evidence="4">N2F9704</strain>
    </source>
</reference>
<keyword evidence="5" id="KW-1185">Reference proteome</keyword>
<dbReference type="SUPFAM" id="SSF52402">
    <property type="entry name" value="Adenine nucleotide alpha hydrolases-like"/>
    <property type="match status" value="1"/>
</dbReference>
<evidence type="ECO:0000256" key="1">
    <source>
        <dbReference type="ARBA" id="ARBA00022741"/>
    </source>
</evidence>
<dbReference type="InterPro" id="IPR014729">
    <property type="entry name" value="Rossmann-like_a/b/a_fold"/>
</dbReference>
<name>A0A8A3S961_9EURY</name>
<dbReference type="InterPro" id="IPR050795">
    <property type="entry name" value="Asn_Synthetase"/>
</dbReference>
<reference evidence="4" key="1">
    <citation type="journal article" date="2001" name="Int. J. Syst. Evol. Microbiol.">
        <title>Methanofollis aquaemaris sp. nov., a methanogen isolated from an aquaculture fish pond.</title>
        <authorList>
            <person name="Lai M.C."/>
            <person name="Chen S.C."/>
        </authorList>
    </citation>
    <scope>NUCLEOTIDE SEQUENCE</scope>
    <source>
        <strain evidence="4">N2F9704</strain>
    </source>
</reference>
<dbReference type="PANTHER" id="PTHR11772:SF2">
    <property type="entry name" value="ASPARAGINE SYNTHETASE [GLUTAMINE-HYDROLYZING]"/>
    <property type="match status" value="1"/>
</dbReference>
<evidence type="ECO:0000313" key="5">
    <source>
        <dbReference type="Proteomes" id="UP001042704"/>
    </source>
</evidence>
<feature type="domain" description="Asparagine synthetase" evidence="3">
    <location>
        <begin position="93"/>
        <end position="226"/>
    </location>
</feature>
<organism evidence="4 5">
    <name type="scientific">Methanofollis aquaemaris</name>
    <dbReference type="NCBI Taxonomy" id="126734"/>
    <lineage>
        <taxon>Archaea</taxon>
        <taxon>Methanobacteriati</taxon>
        <taxon>Methanobacteriota</taxon>
        <taxon>Stenosarchaea group</taxon>
        <taxon>Methanomicrobia</taxon>
        <taxon>Methanomicrobiales</taxon>
        <taxon>Methanomicrobiaceae</taxon>
        <taxon>Methanofollis</taxon>
    </lineage>
</organism>